<evidence type="ECO:0000256" key="2">
    <source>
        <dbReference type="ARBA" id="ARBA00022630"/>
    </source>
</evidence>
<dbReference type="InterPro" id="IPR011251">
    <property type="entry name" value="Luciferase-like_dom"/>
</dbReference>
<keyword evidence="4" id="KW-0503">Monooxygenase</keyword>
<keyword evidence="3" id="KW-0560">Oxidoreductase</keyword>
<dbReference type="InterPro" id="IPR036661">
    <property type="entry name" value="Luciferase-like_sf"/>
</dbReference>
<gene>
    <name evidence="6" type="ORF">GCM10023200_04690</name>
</gene>
<comment type="similarity">
    <text evidence="1">Belongs to the bacterial luciferase oxidoreductase family.</text>
</comment>
<dbReference type="SUPFAM" id="SSF51679">
    <property type="entry name" value="Bacterial luciferase-like"/>
    <property type="match status" value="1"/>
</dbReference>
<dbReference type="Gene3D" id="3.20.20.30">
    <property type="entry name" value="Luciferase-like domain"/>
    <property type="match status" value="1"/>
</dbReference>
<protein>
    <submittedName>
        <fullName evidence="6">LLM class flavin-dependent oxidoreductase</fullName>
    </submittedName>
</protein>
<dbReference type="RefSeq" id="WP_345410768.1">
    <property type="nucleotide sequence ID" value="NZ_BAABHO010000003.1"/>
</dbReference>
<reference evidence="7" key="1">
    <citation type="journal article" date="2019" name="Int. J. Syst. Evol. Microbiol.">
        <title>The Global Catalogue of Microorganisms (GCM) 10K type strain sequencing project: providing services to taxonomists for standard genome sequencing and annotation.</title>
        <authorList>
            <consortium name="The Broad Institute Genomics Platform"/>
            <consortium name="The Broad Institute Genome Sequencing Center for Infectious Disease"/>
            <person name="Wu L."/>
            <person name="Ma J."/>
        </authorList>
    </citation>
    <scope>NUCLEOTIDE SEQUENCE [LARGE SCALE GENOMIC DNA]</scope>
    <source>
        <strain evidence="7">JCM 17979</strain>
    </source>
</reference>
<keyword evidence="2" id="KW-0285">Flavoprotein</keyword>
<evidence type="ECO:0000256" key="3">
    <source>
        <dbReference type="ARBA" id="ARBA00023002"/>
    </source>
</evidence>
<dbReference type="InterPro" id="IPR050766">
    <property type="entry name" value="Bact_Lucif_Oxidored"/>
</dbReference>
<feature type="domain" description="Luciferase-like" evidence="5">
    <location>
        <begin position="5"/>
        <end position="309"/>
    </location>
</feature>
<dbReference type="PANTHER" id="PTHR30137">
    <property type="entry name" value="LUCIFERASE-LIKE MONOOXYGENASE"/>
    <property type="match status" value="1"/>
</dbReference>
<sequence length="396" mass="43668">MSRLRFGTFLAPFHRAGENPTLALQRDLELIEHLDRLGIDEAWIGEHHSAGSEIIASPEIFIAAAAERTRRIKLGTGVTSASYHNPLWVADRMVLLDHLTRGRSMLGVGPGSLPSDSSMIGLNPTDTRELLDVNLDIIMRLLRGEVVTEQTKTHNLVEAQLQLRPYTEPCFDITVAAVASPTGPRMAGRHGVGLLSIGATLTPDGFDALAHHWNVVEERAQHYGQPTPDRSKWRLVGLMHIAETKEQAYRDVEYGIENWFRYFQKTAAFPQMGVEGGDVKEMIDFINEAGIGAIGTPEDARAQVQRLADQSGGFGAMLLLGHEWANPAATKRSWELLAQEVLPHFQGTTWGGRSHAESTQAAKERAGLRRDEFAATQLEAVDHMTKKYEAEVASKG</sequence>
<comment type="caution">
    <text evidence="6">The sequence shown here is derived from an EMBL/GenBank/DDBJ whole genome shotgun (WGS) entry which is preliminary data.</text>
</comment>
<evidence type="ECO:0000313" key="6">
    <source>
        <dbReference type="EMBL" id="GAA4775236.1"/>
    </source>
</evidence>
<evidence type="ECO:0000313" key="7">
    <source>
        <dbReference type="Proteomes" id="UP001500928"/>
    </source>
</evidence>
<evidence type="ECO:0000259" key="5">
    <source>
        <dbReference type="Pfam" id="PF00296"/>
    </source>
</evidence>
<dbReference type="Pfam" id="PF00296">
    <property type="entry name" value="Bac_luciferase"/>
    <property type="match status" value="1"/>
</dbReference>
<dbReference type="EMBL" id="BAABHO010000003">
    <property type="protein sequence ID" value="GAA4775236.1"/>
    <property type="molecule type" value="Genomic_DNA"/>
</dbReference>
<evidence type="ECO:0000256" key="1">
    <source>
        <dbReference type="ARBA" id="ARBA00010426"/>
    </source>
</evidence>
<name>A0ABP9A930_9PSEU</name>
<dbReference type="Proteomes" id="UP001500928">
    <property type="component" value="Unassembled WGS sequence"/>
</dbReference>
<proteinExistence type="inferred from homology"/>
<dbReference type="PANTHER" id="PTHR30137:SF16">
    <property type="entry name" value="BLL0895 PROTEIN"/>
    <property type="match status" value="1"/>
</dbReference>
<keyword evidence="7" id="KW-1185">Reference proteome</keyword>
<evidence type="ECO:0000256" key="4">
    <source>
        <dbReference type="ARBA" id="ARBA00023033"/>
    </source>
</evidence>
<accession>A0ABP9A930</accession>
<organism evidence="6 7">
    <name type="scientific">Actinomycetospora chlora</name>
    <dbReference type="NCBI Taxonomy" id="663608"/>
    <lineage>
        <taxon>Bacteria</taxon>
        <taxon>Bacillati</taxon>
        <taxon>Actinomycetota</taxon>
        <taxon>Actinomycetes</taxon>
        <taxon>Pseudonocardiales</taxon>
        <taxon>Pseudonocardiaceae</taxon>
        <taxon>Actinomycetospora</taxon>
    </lineage>
</organism>